<keyword evidence="5" id="KW-0472">Membrane</keyword>
<dbReference type="PANTHER" id="PTHR42911:SF1">
    <property type="entry name" value="MODULATOR OF FTSH PROTEASE HFLC"/>
    <property type="match status" value="1"/>
</dbReference>
<dbReference type="PANTHER" id="PTHR42911">
    <property type="entry name" value="MODULATOR OF FTSH PROTEASE HFLC"/>
    <property type="match status" value="1"/>
</dbReference>
<dbReference type="SMART" id="SM00244">
    <property type="entry name" value="PHB"/>
    <property type="match status" value="1"/>
</dbReference>
<comment type="function">
    <text evidence="6">HflC and HflK could regulate a protease.</text>
</comment>
<organism evidence="8 9">
    <name type="scientific">Parazoarcus communis</name>
    <dbReference type="NCBI Taxonomy" id="41977"/>
    <lineage>
        <taxon>Bacteria</taxon>
        <taxon>Pseudomonadati</taxon>
        <taxon>Pseudomonadota</taxon>
        <taxon>Betaproteobacteria</taxon>
        <taxon>Rhodocyclales</taxon>
        <taxon>Zoogloeaceae</taxon>
        <taxon>Parazoarcus</taxon>
    </lineage>
</organism>
<name>A0A2U8GTP0_9RHOO</name>
<dbReference type="CDD" id="cd03405">
    <property type="entry name" value="SPFH_HflC"/>
    <property type="match status" value="1"/>
</dbReference>
<evidence type="ECO:0000256" key="4">
    <source>
        <dbReference type="ARBA" id="ARBA00022989"/>
    </source>
</evidence>
<evidence type="ECO:0000313" key="9">
    <source>
        <dbReference type="Proteomes" id="UP000244930"/>
    </source>
</evidence>
<feature type="domain" description="Band 7" evidence="7">
    <location>
        <begin position="21"/>
        <end position="185"/>
    </location>
</feature>
<dbReference type="InterPro" id="IPR036013">
    <property type="entry name" value="Band_7/SPFH_dom_sf"/>
</dbReference>
<dbReference type="InterPro" id="IPR001107">
    <property type="entry name" value="Band_7"/>
</dbReference>
<dbReference type="AlphaFoldDB" id="A0A2U8GTP0"/>
<dbReference type="GO" id="GO:0016020">
    <property type="term" value="C:membrane"/>
    <property type="evidence" value="ECO:0007669"/>
    <property type="project" value="UniProtKB-SubCell"/>
</dbReference>
<comment type="similarity">
    <text evidence="2 6">Belongs to the band 7/mec-2 family. HflC subfamily.</text>
</comment>
<keyword evidence="4" id="KW-1133">Transmembrane helix</keyword>
<evidence type="ECO:0000256" key="1">
    <source>
        <dbReference type="ARBA" id="ARBA00004167"/>
    </source>
</evidence>
<evidence type="ECO:0000256" key="3">
    <source>
        <dbReference type="ARBA" id="ARBA00022692"/>
    </source>
</evidence>
<accession>A0A2U8GTP0</accession>
<dbReference type="Proteomes" id="UP000244930">
    <property type="component" value="Chromosome"/>
</dbReference>
<dbReference type="SUPFAM" id="SSF117892">
    <property type="entry name" value="Band 7/SPFH domain"/>
    <property type="match status" value="1"/>
</dbReference>
<evidence type="ECO:0000256" key="6">
    <source>
        <dbReference type="PIRNR" id="PIRNR005651"/>
    </source>
</evidence>
<keyword evidence="3" id="KW-0812">Transmembrane</keyword>
<keyword evidence="9" id="KW-1185">Reference proteome</keyword>
<proteinExistence type="inferred from homology"/>
<evidence type="ECO:0000313" key="8">
    <source>
        <dbReference type="EMBL" id="AWI77077.1"/>
    </source>
</evidence>
<gene>
    <name evidence="8" type="primary">hflC</name>
    <name evidence="8" type="ORF">CEW83_19090</name>
</gene>
<sequence length="293" mass="33278">MRDKMSLIGGVLLFLAAVASMSLFTVDQRQFAIVFQLGEVKDVISEPGLNVKLPLIQNVRYFDKRILTMDTPEPERFITSEKKNVLVDHFVKWRIIDPRLYYESVAGDEARARIRLTQTVNAGLREEFGKRTVHDVVSGARDQIMEDMRAKADQDARKIGAQIIDVRLKRVDLPSEVSESVYRRMEAERKRVANELRSQGAAEAEKIRADADRQREVIIAEAYRDAQRTKGAGDAKATAIYAEAFGQSPEFYSFYRSLEAYRASFSGKDDVMVVDPSSDFFKFMKNSKGTGRN</sequence>
<dbReference type="RefSeq" id="WP_108950776.1">
    <property type="nucleotide sequence ID" value="NZ_CP022187.1"/>
</dbReference>
<evidence type="ECO:0000259" key="7">
    <source>
        <dbReference type="SMART" id="SM00244"/>
    </source>
</evidence>
<reference evidence="8 9" key="1">
    <citation type="submission" date="2017-06" db="EMBL/GenBank/DDBJ databases">
        <title>Azoarcus.</title>
        <authorList>
            <person name="Woo J.-H."/>
            <person name="Kim H.-S."/>
        </authorList>
    </citation>
    <scope>NUCLEOTIDE SEQUENCE [LARGE SCALE GENOMIC DNA]</scope>
    <source>
        <strain evidence="8 9">TSPY31</strain>
    </source>
</reference>
<dbReference type="EMBL" id="CP022187">
    <property type="protein sequence ID" value="AWI77077.1"/>
    <property type="molecule type" value="Genomic_DNA"/>
</dbReference>
<dbReference type="Pfam" id="PF01145">
    <property type="entry name" value="Band_7"/>
    <property type="match status" value="1"/>
</dbReference>
<dbReference type="Gene3D" id="3.30.479.30">
    <property type="entry name" value="Band 7 domain"/>
    <property type="match status" value="1"/>
</dbReference>
<evidence type="ECO:0000256" key="5">
    <source>
        <dbReference type="ARBA" id="ARBA00023136"/>
    </source>
</evidence>
<dbReference type="InterPro" id="IPR010200">
    <property type="entry name" value="HflC"/>
</dbReference>
<dbReference type="KEGG" id="acom:CEW83_19090"/>
<evidence type="ECO:0000256" key="2">
    <source>
        <dbReference type="ARBA" id="ARBA00007862"/>
    </source>
</evidence>
<comment type="subcellular location">
    <subcellularLocation>
        <location evidence="1">Membrane</location>
        <topology evidence="1">Single-pass membrane protein</topology>
    </subcellularLocation>
</comment>
<dbReference type="NCBIfam" id="TIGR01932">
    <property type="entry name" value="hflC"/>
    <property type="match status" value="1"/>
</dbReference>
<dbReference type="PIRSF" id="PIRSF005651">
    <property type="entry name" value="HflC"/>
    <property type="match status" value="1"/>
</dbReference>
<protein>
    <recommendedName>
        <fullName evidence="6">Protein HflC</fullName>
    </recommendedName>
</protein>